<reference evidence="6" key="1">
    <citation type="submission" date="2025-08" db="UniProtKB">
        <authorList>
            <consortium name="RefSeq"/>
        </authorList>
    </citation>
    <scope>IDENTIFICATION</scope>
    <source>
        <tissue evidence="6">Whole larvae</tissue>
    </source>
</reference>
<dbReference type="AlphaFoldDB" id="A0A6J1WVY8"/>
<dbReference type="OrthoDB" id="5835829at2759"/>
<dbReference type="Proteomes" id="UP001652740">
    <property type="component" value="Unplaced"/>
</dbReference>
<keyword evidence="3" id="KW-0808">Transferase</keyword>
<dbReference type="Gene3D" id="3.40.50.2000">
    <property type="entry name" value="Glycogen Phosphorylase B"/>
    <property type="match status" value="2"/>
</dbReference>
<dbReference type="InterPro" id="IPR050271">
    <property type="entry name" value="UDP-glycosyltransferase"/>
</dbReference>
<evidence type="ECO:0000256" key="3">
    <source>
        <dbReference type="ARBA" id="ARBA00022679"/>
    </source>
</evidence>
<evidence type="ECO:0000313" key="5">
    <source>
        <dbReference type="Proteomes" id="UP001652740"/>
    </source>
</evidence>
<feature type="signal peptide" evidence="4">
    <location>
        <begin position="1"/>
        <end position="21"/>
    </location>
</feature>
<dbReference type="FunFam" id="3.40.50.2000:FF:000050">
    <property type="entry name" value="UDP-glucuronosyltransferase"/>
    <property type="match status" value="1"/>
</dbReference>
<keyword evidence="2" id="KW-0328">Glycosyltransferase</keyword>
<dbReference type="InterPro" id="IPR002213">
    <property type="entry name" value="UDP_glucos_trans"/>
</dbReference>
<dbReference type="CDD" id="cd03784">
    <property type="entry name" value="GT1_Gtf-like"/>
    <property type="match status" value="1"/>
</dbReference>
<dbReference type="GO" id="GO:0008194">
    <property type="term" value="F:UDP-glycosyltransferase activity"/>
    <property type="evidence" value="ECO:0007669"/>
    <property type="project" value="InterPro"/>
</dbReference>
<evidence type="ECO:0000256" key="4">
    <source>
        <dbReference type="SAM" id="SignalP"/>
    </source>
</evidence>
<proteinExistence type="inferred from homology"/>
<keyword evidence="4" id="KW-0732">Signal</keyword>
<dbReference type="SUPFAM" id="SSF53756">
    <property type="entry name" value="UDP-Glycosyltransferase/glycogen phosphorylase"/>
    <property type="match status" value="1"/>
</dbReference>
<comment type="similarity">
    <text evidence="1">Belongs to the UDP-glycosyltransferase family.</text>
</comment>
<evidence type="ECO:0000313" key="6">
    <source>
        <dbReference type="RefSeq" id="XP_026760454.1"/>
    </source>
</evidence>
<dbReference type="Pfam" id="PF00201">
    <property type="entry name" value="UDPGT"/>
    <property type="match status" value="1"/>
</dbReference>
<gene>
    <name evidence="6" type="primary">LOC113519505</name>
</gene>
<evidence type="ECO:0000256" key="1">
    <source>
        <dbReference type="ARBA" id="ARBA00009995"/>
    </source>
</evidence>
<dbReference type="PANTHER" id="PTHR48043:SF145">
    <property type="entry name" value="FI06409P-RELATED"/>
    <property type="match status" value="1"/>
</dbReference>
<dbReference type="PANTHER" id="PTHR48043">
    <property type="entry name" value="EG:EG0003.4 PROTEIN-RELATED"/>
    <property type="match status" value="1"/>
</dbReference>
<dbReference type="GeneID" id="113519505"/>
<evidence type="ECO:0000256" key="2">
    <source>
        <dbReference type="ARBA" id="ARBA00022676"/>
    </source>
</evidence>
<sequence length="525" mass="60257">MCIKKCSVYLFLLATIHMCVSSKILVIFPVNARSHTSLGDSIVHTLLDAGHEVTYVSPFPMKSTNSRFRFIDIRSPTTEADKEKPHLNPVHLKNNPMPLHHILKVGSSHAQQALQHPALQELLQDRYEQFDLVLAEWFYSGLLAPLATVFDCPLVWYFSADVYWQVLQMVHEPSSPIYTAEQRAFSVPAVPFTPPERAYQLWLQLYLSGWIYYFTHYVEKPVYVEVYDRAMNIRGRMLPEYEPLVYNGSLLLINSYPPLGQSMPLPQNVKYIGGHHIDNPIKTLPKDLERVMENARNGVIFFSMGSNVKSKDFPETIKQQLVDVFRQLDQTVIWKFEEKIDDIPRNLHILEWAPQLSILCHPNTKVMITHGELLSLIEATYCGVPIIAIPLFGDQFFNIDLTVARGAGIRVDFTEELPRKIFEAIHEISTNQSYRHNAESASTIFKSRPTPVNTELLHWLRLVIDTRGAAHLRSPVQKLTVTERYCLDLLVSLLLLLWFLSKVVKLIKVYLKSTDMDSDSGKKEQ</sequence>
<protein>
    <submittedName>
        <fullName evidence="6">UDP-glucosyltransferase 2-like isoform X1</fullName>
    </submittedName>
</protein>
<accession>A0A6J1WVY8</accession>
<dbReference type="InParanoid" id="A0A6J1WVY8"/>
<dbReference type="RefSeq" id="XP_026760454.1">
    <property type="nucleotide sequence ID" value="XM_026904653.3"/>
</dbReference>
<keyword evidence="5" id="KW-1185">Reference proteome</keyword>
<dbReference type="KEGG" id="gmw:113519505"/>
<organism evidence="5 6">
    <name type="scientific">Galleria mellonella</name>
    <name type="common">Greater wax moth</name>
    <dbReference type="NCBI Taxonomy" id="7137"/>
    <lineage>
        <taxon>Eukaryota</taxon>
        <taxon>Metazoa</taxon>
        <taxon>Ecdysozoa</taxon>
        <taxon>Arthropoda</taxon>
        <taxon>Hexapoda</taxon>
        <taxon>Insecta</taxon>
        <taxon>Pterygota</taxon>
        <taxon>Neoptera</taxon>
        <taxon>Endopterygota</taxon>
        <taxon>Lepidoptera</taxon>
        <taxon>Glossata</taxon>
        <taxon>Ditrysia</taxon>
        <taxon>Pyraloidea</taxon>
        <taxon>Pyralidae</taxon>
        <taxon>Galleriinae</taxon>
        <taxon>Galleria</taxon>
    </lineage>
</organism>
<feature type="chain" id="PRO_5026945946" evidence="4">
    <location>
        <begin position="22"/>
        <end position="525"/>
    </location>
</feature>
<dbReference type="CTD" id="100862824"/>
<name>A0A6J1WVY8_GALME</name>